<comment type="similarity">
    <text evidence="1">Belongs to the N(4)/N(6)-methyltransferase family.</text>
</comment>
<keyword evidence="4" id="KW-0808">Transferase</keyword>
<evidence type="ECO:0000256" key="3">
    <source>
        <dbReference type="ARBA" id="ARBA00022603"/>
    </source>
</evidence>
<dbReference type="InterPro" id="IPR029063">
    <property type="entry name" value="SAM-dependent_MTases_sf"/>
</dbReference>
<gene>
    <name evidence="10" type="ORF">VIN01S_19580</name>
</gene>
<dbReference type="InterPro" id="IPR051537">
    <property type="entry name" value="DNA_Adenine_Mtase"/>
</dbReference>
<comment type="caution">
    <text evidence="10">The sequence shown here is derived from an EMBL/GenBank/DDBJ whole genome shotgun (WGS) entry which is preliminary data.</text>
</comment>
<evidence type="ECO:0000256" key="7">
    <source>
        <dbReference type="ARBA" id="ARBA00047942"/>
    </source>
</evidence>
<dbReference type="SUPFAM" id="SSF53335">
    <property type="entry name" value="S-adenosyl-L-methionine-dependent methyltransferases"/>
    <property type="match status" value="1"/>
</dbReference>
<dbReference type="InterPro" id="IPR003356">
    <property type="entry name" value="DNA_methylase_A-5"/>
</dbReference>
<evidence type="ECO:0000313" key="11">
    <source>
        <dbReference type="Proteomes" id="UP000318717"/>
    </source>
</evidence>
<evidence type="ECO:0000256" key="1">
    <source>
        <dbReference type="ARBA" id="ARBA00006594"/>
    </source>
</evidence>
<organism evidence="10 11">
    <name type="scientific">Vibrio inusitatus NBRC 102082</name>
    <dbReference type="NCBI Taxonomy" id="1219070"/>
    <lineage>
        <taxon>Bacteria</taxon>
        <taxon>Pseudomonadati</taxon>
        <taxon>Pseudomonadota</taxon>
        <taxon>Gammaproteobacteria</taxon>
        <taxon>Vibrionales</taxon>
        <taxon>Vibrionaceae</taxon>
        <taxon>Vibrio</taxon>
    </lineage>
</organism>
<dbReference type="OrthoDB" id="9784823at2"/>
<dbReference type="Gene3D" id="3.40.50.150">
    <property type="entry name" value="Vaccinia Virus protein VP39"/>
    <property type="match status" value="1"/>
</dbReference>
<evidence type="ECO:0000256" key="6">
    <source>
        <dbReference type="ARBA" id="ARBA00022747"/>
    </source>
</evidence>
<sequence>MDNLTKQLWTLMDSSRGSMEASHTLELIVYVAFVAKENPESFQAIVNSGHAKQLNMLIEAGQLLEATHPADVCAAPNHYKTDAKVVNKVVSFIAEISNFGSLASALRDLSAQTLGKFNVSSANQNMQRVFSAIVGDCSDRTLYDGACGLARVASSSNSNALYLEEKHHSTYLTAYRLLTLEDKNFSLVNADSLLEHAFDQEKQFDVVVMEPPMAQKFNADERRMLVEAPFISVPVGKAVSANSGDSLWVQQAVSNLNETGKGYIVLPQGILFRGGYDAKVREYLLENELLEAVIGLPASILDGTSIPPVILVLNKNKQAGSPVVFVDASDIGTVDKHKVTITSQDAELIADLAAGKRGDDERYKAVFIPEIRQQNNELSISRYIAKEIEVEELDIEQELKKLKSYQADFEQSQQVLTALLTRYQ</sequence>
<dbReference type="EC" id="2.1.1.72" evidence="2"/>
<dbReference type="GO" id="GO:0003677">
    <property type="term" value="F:DNA binding"/>
    <property type="evidence" value="ECO:0007669"/>
    <property type="project" value="InterPro"/>
</dbReference>
<dbReference type="GO" id="GO:0008170">
    <property type="term" value="F:N-methyltransferase activity"/>
    <property type="evidence" value="ECO:0007669"/>
    <property type="project" value="InterPro"/>
</dbReference>
<keyword evidence="6" id="KW-0680">Restriction system</keyword>
<reference evidence="10 11" key="1">
    <citation type="submission" date="2019-06" db="EMBL/GenBank/DDBJ databases">
        <title>Whole genome shotgun sequence of Vibrio inusitatus NBRC 102082.</title>
        <authorList>
            <person name="Hosoyama A."/>
            <person name="Uohara A."/>
            <person name="Ohji S."/>
            <person name="Ichikawa N."/>
        </authorList>
    </citation>
    <scope>NUCLEOTIDE SEQUENCE [LARGE SCALE GENOMIC DNA]</scope>
    <source>
        <strain evidence="10 11">NBRC 102082</strain>
    </source>
</reference>
<dbReference type="GO" id="GO:0009307">
    <property type="term" value="P:DNA restriction-modification system"/>
    <property type="evidence" value="ECO:0007669"/>
    <property type="project" value="UniProtKB-KW"/>
</dbReference>
<keyword evidence="8" id="KW-0175">Coiled coil</keyword>
<feature type="coiled-coil region" evidence="8">
    <location>
        <begin position="388"/>
        <end position="415"/>
    </location>
</feature>
<evidence type="ECO:0000256" key="2">
    <source>
        <dbReference type="ARBA" id="ARBA00011900"/>
    </source>
</evidence>
<dbReference type="GO" id="GO:0009007">
    <property type="term" value="F:site-specific DNA-methyltransferase (adenine-specific) activity"/>
    <property type="evidence" value="ECO:0007669"/>
    <property type="project" value="UniProtKB-EC"/>
</dbReference>
<dbReference type="RefSeq" id="WP_141345479.1">
    <property type="nucleotide sequence ID" value="NZ_BJLF01000008.1"/>
</dbReference>
<dbReference type="GO" id="GO:0032259">
    <property type="term" value="P:methylation"/>
    <property type="evidence" value="ECO:0007669"/>
    <property type="project" value="UniProtKB-KW"/>
</dbReference>
<comment type="catalytic activity">
    <reaction evidence="7">
        <text>a 2'-deoxyadenosine in DNA + S-adenosyl-L-methionine = an N(6)-methyl-2'-deoxyadenosine in DNA + S-adenosyl-L-homocysteine + H(+)</text>
        <dbReference type="Rhea" id="RHEA:15197"/>
        <dbReference type="Rhea" id="RHEA-COMP:12418"/>
        <dbReference type="Rhea" id="RHEA-COMP:12419"/>
        <dbReference type="ChEBI" id="CHEBI:15378"/>
        <dbReference type="ChEBI" id="CHEBI:57856"/>
        <dbReference type="ChEBI" id="CHEBI:59789"/>
        <dbReference type="ChEBI" id="CHEBI:90615"/>
        <dbReference type="ChEBI" id="CHEBI:90616"/>
        <dbReference type="EC" id="2.1.1.72"/>
    </reaction>
</comment>
<accession>A0A4Y3HY06</accession>
<keyword evidence="11" id="KW-1185">Reference proteome</keyword>
<dbReference type="EMBL" id="BJLF01000008">
    <property type="protein sequence ID" value="GEA51154.1"/>
    <property type="molecule type" value="Genomic_DNA"/>
</dbReference>
<dbReference type="PANTHER" id="PTHR42933:SF1">
    <property type="entry name" value="SITE-SPECIFIC DNA-METHYLTRANSFERASE (ADENINE-SPECIFIC)"/>
    <property type="match status" value="1"/>
</dbReference>
<evidence type="ECO:0000259" key="9">
    <source>
        <dbReference type="Pfam" id="PF02384"/>
    </source>
</evidence>
<dbReference type="AlphaFoldDB" id="A0A4Y3HY06"/>
<feature type="domain" description="DNA methylase adenine-specific" evidence="9">
    <location>
        <begin position="133"/>
        <end position="389"/>
    </location>
</feature>
<evidence type="ECO:0000313" key="10">
    <source>
        <dbReference type="EMBL" id="GEA51154.1"/>
    </source>
</evidence>
<keyword evidence="5" id="KW-0949">S-adenosyl-L-methionine</keyword>
<dbReference type="PANTHER" id="PTHR42933">
    <property type="entry name" value="SLR6095 PROTEIN"/>
    <property type="match status" value="1"/>
</dbReference>
<dbReference type="Pfam" id="PF02384">
    <property type="entry name" value="N6_Mtase"/>
    <property type="match status" value="1"/>
</dbReference>
<protein>
    <recommendedName>
        <fullName evidence="2">site-specific DNA-methyltransferase (adenine-specific)</fullName>
        <ecNumber evidence="2">2.1.1.72</ecNumber>
    </recommendedName>
</protein>
<evidence type="ECO:0000256" key="4">
    <source>
        <dbReference type="ARBA" id="ARBA00022679"/>
    </source>
</evidence>
<evidence type="ECO:0000256" key="5">
    <source>
        <dbReference type="ARBA" id="ARBA00022691"/>
    </source>
</evidence>
<keyword evidence="3" id="KW-0489">Methyltransferase</keyword>
<dbReference type="Proteomes" id="UP000318717">
    <property type="component" value="Unassembled WGS sequence"/>
</dbReference>
<evidence type="ECO:0000256" key="8">
    <source>
        <dbReference type="SAM" id="Coils"/>
    </source>
</evidence>
<name>A0A4Y3HY06_9VIBR</name>
<proteinExistence type="inferred from homology"/>